<dbReference type="Proteomes" id="UP000030747">
    <property type="component" value="Unassembled WGS sequence"/>
</dbReference>
<feature type="region of interest" description="Disordered" evidence="1">
    <location>
        <begin position="85"/>
        <end position="104"/>
    </location>
</feature>
<gene>
    <name evidence="2" type="ORF">ETH_00005715</name>
</gene>
<dbReference type="RefSeq" id="XP_013231733.1">
    <property type="nucleotide sequence ID" value="XM_013376279.1"/>
</dbReference>
<protein>
    <submittedName>
        <fullName evidence="2">Uncharacterized protein</fullName>
    </submittedName>
</protein>
<evidence type="ECO:0000313" key="2">
    <source>
        <dbReference type="EMBL" id="CDJ40983.1"/>
    </source>
</evidence>
<sequence length="550" mass="59540">MEGNGASNSSPLSASQPSSSPNTVRSLIPEATHSLNAAGAIPESRPARLILRPYEMNSSGYPGMTPLQSPQSENLRFYNSRDAGAGSFKSQQLRQQQPQPPPKYQVSLDEMTGKMQNSFVTPMKPVVSTLPTMHEAPQPPPVGVGRATLPLNAYDLPPPLLERKHPKEQSFLQSWSKVDLAGAIATSRLERVPLPMLERVPGGTCRPGLQGPLVRIRLPQMPSVEGDLRRFCQRILAAFSGAADDCRRLFVPCTDLRLPRLQCCAPQPPVIQECKECGYKGHFCPECGTGANGGAMSAAGMPYARMQPSRGVLVAQEGCLERCMRWHCSLFEEVGDAIDQEILCDRAGGIFREFGEFVDNLVAEGIHTISLNCAGLCGTIPGRSHTIVEGYPMYEPDPQYIRKERPTSATGNACVDQLNAFLDACLAGRSKLPPDFLPPPIPDTQKTGNWLIDATNAALDYCLQDRTPPPPPPPRKKTCPLEMLVPPCCRERPPPVVVPQKQQGFVVADEASACIVLPFVTTLGNNFGITPAACCITAAHNGLTDCSLAR</sequence>
<evidence type="ECO:0000256" key="1">
    <source>
        <dbReference type="SAM" id="MobiDB-lite"/>
    </source>
</evidence>
<organism evidence="2 3">
    <name type="scientific">Eimeria tenella</name>
    <name type="common">Coccidian parasite</name>
    <dbReference type="NCBI Taxonomy" id="5802"/>
    <lineage>
        <taxon>Eukaryota</taxon>
        <taxon>Sar</taxon>
        <taxon>Alveolata</taxon>
        <taxon>Apicomplexa</taxon>
        <taxon>Conoidasida</taxon>
        <taxon>Coccidia</taxon>
        <taxon>Eucoccidiorida</taxon>
        <taxon>Eimeriorina</taxon>
        <taxon>Eimeriidae</taxon>
        <taxon>Eimeria</taxon>
    </lineage>
</organism>
<keyword evidence="3" id="KW-1185">Reference proteome</keyword>
<feature type="region of interest" description="Disordered" evidence="1">
    <location>
        <begin position="1"/>
        <end position="43"/>
    </location>
</feature>
<reference evidence="2" key="2">
    <citation type="submission" date="2013-10" db="EMBL/GenBank/DDBJ databases">
        <authorList>
            <person name="Aslett M."/>
        </authorList>
    </citation>
    <scope>NUCLEOTIDE SEQUENCE [LARGE SCALE GENOMIC DNA]</scope>
    <source>
        <strain evidence="2">Houghton</strain>
    </source>
</reference>
<proteinExistence type="predicted"/>
<reference evidence="2" key="1">
    <citation type="submission" date="2013-10" db="EMBL/GenBank/DDBJ databases">
        <title>Genomic analysis of the causative agents of coccidiosis in chickens.</title>
        <authorList>
            <person name="Reid A.J."/>
            <person name="Blake D."/>
            <person name="Billington K."/>
            <person name="Browne H."/>
            <person name="Dunn M."/>
            <person name="Hung S."/>
            <person name="Kawahara F."/>
            <person name="Miranda-Saavedra D."/>
            <person name="Mourier T."/>
            <person name="Nagra H."/>
            <person name="Otto T.D."/>
            <person name="Rawlings N."/>
            <person name="Sanchez A."/>
            <person name="Sanders M."/>
            <person name="Subramaniam C."/>
            <person name="Tay Y."/>
            <person name="Dear P."/>
            <person name="Doerig C."/>
            <person name="Gruber A."/>
            <person name="Parkinson J."/>
            <person name="Shirley M."/>
            <person name="Wan K.L."/>
            <person name="Berriman M."/>
            <person name="Tomley F."/>
            <person name="Pain A."/>
        </authorList>
    </citation>
    <scope>NUCLEOTIDE SEQUENCE [LARGE SCALE GENOMIC DNA]</scope>
    <source>
        <strain evidence="2">Houghton</strain>
    </source>
</reference>
<dbReference type="GeneID" id="25250351"/>
<accession>U6KVN8</accession>
<feature type="compositionally biased region" description="Low complexity" evidence="1">
    <location>
        <begin position="7"/>
        <end position="21"/>
    </location>
</feature>
<evidence type="ECO:0000313" key="3">
    <source>
        <dbReference type="Proteomes" id="UP000030747"/>
    </source>
</evidence>
<name>U6KVN8_EIMTE</name>
<dbReference type="AlphaFoldDB" id="U6KVN8"/>
<dbReference type="VEuPathDB" id="ToxoDB:ETH2_1204800"/>
<dbReference type="OrthoDB" id="345906at2759"/>
<dbReference type="EMBL" id="HG675415">
    <property type="protein sequence ID" value="CDJ40983.1"/>
    <property type="molecule type" value="Genomic_DNA"/>
</dbReference>
<dbReference type="VEuPathDB" id="ToxoDB:ETH_00005715"/>